<organism evidence="1 2">
    <name type="scientific">Halosquirtibacter laminarini</name>
    <dbReference type="NCBI Taxonomy" id="3374600"/>
    <lineage>
        <taxon>Bacteria</taxon>
        <taxon>Pseudomonadati</taxon>
        <taxon>Bacteroidota</taxon>
        <taxon>Bacteroidia</taxon>
        <taxon>Marinilabiliales</taxon>
        <taxon>Prolixibacteraceae</taxon>
        <taxon>Halosquirtibacter</taxon>
    </lineage>
</organism>
<keyword evidence="2" id="KW-1185">Reference proteome</keyword>
<reference evidence="1" key="1">
    <citation type="submission" date="2021-08" db="EMBL/GenBank/DDBJ databases">
        <title>Novel anaerobic bacterium isolated from sea squirt in East Sea, Republic of Korea.</title>
        <authorList>
            <person name="Nguyen T.H."/>
            <person name="Li Z."/>
            <person name="Lee Y.-J."/>
            <person name="Ko J."/>
            <person name="Kim S.-G."/>
        </authorList>
    </citation>
    <scope>NUCLEOTIDE SEQUENCE</scope>
    <source>
        <strain evidence="1">KCTC 25031</strain>
    </source>
</reference>
<dbReference type="Proteomes" id="UP000826212">
    <property type="component" value="Chromosome"/>
</dbReference>
<gene>
    <name evidence="1" type="ORF">K4L44_05490</name>
</gene>
<evidence type="ECO:0000313" key="2">
    <source>
        <dbReference type="Proteomes" id="UP000826212"/>
    </source>
</evidence>
<name>A0AC61NNX6_9BACT</name>
<protein>
    <submittedName>
        <fullName evidence="1">Sulfatase</fullName>
    </submittedName>
</protein>
<evidence type="ECO:0000313" key="1">
    <source>
        <dbReference type="EMBL" id="QZE15287.1"/>
    </source>
</evidence>
<proteinExistence type="predicted"/>
<sequence length="520" mass="58542">MKQLREVTKKALLVPLLLPTLALANKPATPERPNIVLFMVDDMGWQDTSLPFWDKKTYLNEQFHTPNMEKLAEQGVMFTQAYACAICSPTRVSLMTGMNAARHRVTNWTLYKDKMNTNTVKGLKIPKWNYNGIAISEDLNNAVYTPQPLPKLLKDNGYYTIHCGKAHFGAVGTPTENPQNVGFDVNIAGFAGGGPASYLGKENFAKVNNPNSIWNIPGLEEFNGQDIFLTEALTQKALKVVHDSVPKNKPFFLYMSHYAVHAPITGDDRYEEKYIQRGLSPIEAKYASMVEGMDKSLGDIMKYLKRHKLDKNTIVIFMSDNGGLSAHARGGLANTHNLPLSSGKGSIHEGGIREPMIVKWPGVTTPNTKCNQSVIIEDFYPTILEMANISYKENKKQPIDGLSFVSELEGKKSKNKDRAFYWHFPNSWGPQGPGISFYSAIREGDWKLIYYHTDQRFELFNITNDIGEHYNLASQQPKRTKKMATKLTKYLKEVDAQMPTFAKDGSPVPYPSEIETIIER</sequence>
<accession>A0AC61NNX6</accession>
<dbReference type="EMBL" id="CP081303">
    <property type="protein sequence ID" value="QZE15287.1"/>
    <property type="molecule type" value="Genomic_DNA"/>
</dbReference>